<dbReference type="Gramene" id="OIT26863">
    <property type="protein sequence ID" value="OIT26863"/>
    <property type="gene ID" value="A4A49_63536"/>
</dbReference>
<name>A0A1J6KZ31_NICAT</name>
<accession>A0A1J6KZ31</accession>
<proteinExistence type="inferred from homology"/>
<reference evidence="7" key="1">
    <citation type="submission" date="2016-11" db="EMBL/GenBank/DDBJ databases">
        <title>The genome of Nicotiana attenuata.</title>
        <authorList>
            <person name="Xu S."/>
            <person name="Brockmoeller T."/>
            <person name="Gaquerel E."/>
            <person name="Navarro A."/>
            <person name="Kuhl H."/>
            <person name="Gase K."/>
            <person name="Ling Z."/>
            <person name="Zhou W."/>
            <person name="Kreitzer C."/>
            <person name="Stanke M."/>
            <person name="Tang H."/>
            <person name="Lyons E."/>
            <person name="Pandey P."/>
            <person name="Pandey S.P."/>
            <person name="Timmermann B."/>
            <person name="Baldwin I.T."/>
        </authorList>
    </citation>
    <scope>NUCLEOTIDE SEQUENCE [LARGE SCALE GENOMIC DNA]</scope>
    <source>
        <strain evidence="7">UT</strain>
    </source>
</reference>
<evidence type="ECO:0000256" key="2">
    <source>
        <dbReference type="ARBA" id="ARBA00005581"/>
    </source>
</evidence>
<gene>
    <name evidence="7" type="ORF">A4A49_63536</name>
</gene>
<comment type="similarity">
    <text evidence="2 6">Belongs to the plant self-incompatibility (S1) protein family.</text>
</comment>
<dbReference type="GO" id="GO:0005576">
    <property type="term" value="C:extracellular region"/>
    <property type="evidence" value="ECO:0007669"/>
    <property type="project" value="UniProtKB-SubCell"/>
</dbReference>
<evidence type="ECO:0000256" key="5">
    <source>
        <dbReference type="ARBA" id="ARBA00022729"/>
    </source>
</evidence>
<comment type="subcellular location">
    <subcellularLocation>
        <location evidence="1 6">Secreted</location>
    </subcellularLocation>
</comment>
<feature type="chain" id="PRO_5025099437" description="S-protein homolog" evidence="6">
    <location>
        <begin position="26"/>
        <end position="151"/>
    </location>
</feature>
<keyword evidence="4 6" id="KW-0964">Secreted</keyword>
<dbReference type="PANTHER" id="PTHR31232">
    <property type="match status" value="1"/>
</dbReference>
<comment type="caution">
    <text evidence="7">The sequence shown here is derived from an EMBL/GenBank/DDBJ whole genome shotgun (WGS) entry which is preliminary data.</text>
</comment>
<dbReference type="AlphaFoldDB" id="A0A1J6KZ31"/>
<evidence type="ECO:0000313" key="8">
    <source>
        <dbReference type="Proteomes" id="UP000187609"/>
    </source>
</evidence>
<evidence type="ECO:0000256" key="3">
    <source>
        <dbReference type="ARBA" id="ARBA00022471"/>
    </source>
</evidence>
<dbReference type="EMBL" id="MJEQ01002634">
    <property type="protein sequence ID" value="OIT26863.1"/>
    <property type="molecule type" value="Genomic_DNA"/>
</dbReference>
<evidence type="ECO:0000256" key="4">
    <source>
        <dbReference type="ARBA" id="ARBA00022525"/>
    </source>
</evidence>
<sequence length="151" mass="17658">MVHSLVKIVFLLFIIMPYNFKGGYGYHCSYPIITRQVHILNNLPKNTPQLKLHCASGNDDLGYNYPALRTDFKWEFCAMSNTLYFCHFWWGNKNTVFDVFNNLDYCVADESNFIPSGTQRCIYNVKNDGIYIGFEDPISGQTIYKKHRDWS</sequence>
<keyword evidence="8" id="KW-1185">Reference proteome</keyword>
<keyword evidence="3 6" id="KW-0713">Self-incompatibility</keyword>
<dbReference type="PANTHER" id="PTHR31232:SF61">
    <property type="entry name" value="S-PROTEIN HOMOLOG"/>
    <property type="match status" value="1"/>
</dbReference>
<dbReference type="GO" id="GO:0060320">
    <property type="term" value="P:rejection of self pollen"/>
    <property type="evidence" value="ECO:0007669"/>
    <property type="project" value="UniProtKB-KW"/>
</dbReference>
<protein>
    <recommendedName>
        <fullName evidence="6">S-protein homolog</fullName>
    </recommendedName>
</protein>
<dbReference type="InterPro" id="IPR010264">
    <property type="entry name" value="Self-incomp_S1"/>
</dbReference>
<evidence type="ECO:0000256" key="6">
    <source>
        <dbReference type="RuleBase" id="RU367044"/>
    </source>
</evidence>
<dbReference type="Pfam" id="PF05938">
    <property type="entry name" value="Self-incomp_S1"/>
    <property type="match status" value="1"/>
</dbReference>
<organism evidence="7 8">
    <name type="scientific">Nicotiana attenuata</name>
    <name type="common">Coyote tobacco</name>
    <dbReference type="NCBI Taxonomy" id="49451"/>
    <lineage>
        <taxon>Eukaryota</taxon>
        <taxon>Viridiplantae</taxon>
        <taxon>Streptophyta</taxon>
        <taxon>Embryophyta</taxon>
        <taxon>Tracheophyta</taxon>
        <taxon>Spermatophyta</taxon>
        <taxon>Magnoliopsida</taxon>
        <taxon>eudicotyledons</taxon>
        <taxon>Gunneridae</taxon>
        <taxon>Pentapetalae</taxon>
        <taxon>asterids</taxon>
        <taxon>lamiids</taxon>
        <taxon>Solanales</taxon>
        <taxon>Solanaceae</taxon>
        <taxon>Nicotianoideae</taxon>
        <taxon>Nicotianeae</taxon>
        <taxon>Nicotiana</taxon>
    </lineage>
</organism>
<dbReference type="OMA" id="AYEARTD"/>
<dbReference type="Proteomes" id="UP000187609">
    <property type="component" value="Unassembled WGS sequence"/>
</dbReference>
<keyword evidence="5 6" id="KW-0732">Signal</keyword>
<feature type="signal peptide" evidence="6">
    <location>
        <begin position="1"/>
        <end position="25"/>
    </location>
</feature>
<evidence type="ECO:0000313" key="7">
    <source>
        <dbReference type="EMBL" id="OIT26863.1"/>
    </source>
</evidence>
<evidence type="ECO:0000256" key="1">
    <source>
        <dbReference type="ARBA" id="ARBA00004613"/>
    </source>
</evidence>